<dbReference type="PROSITE" id="PS51257">
    <property type="entry name" value="PROKAR_LIPOPROTEIN"/>
    <property type="match status" value="1"/>
</dbReference>
<evidence type="ECO:0000256" key="1">
    <source>
        <dbReference type="SAM" id="SignalP"/>
    </source>
</evidence>
<dbReference type="EMBL" id="CYGY02000053">
    <property type="protein sequence ID" value="SIT46937.1"/>
    <property type="molecule type" value="Genomic_DNA"/>
</dbReference>
<protein>
    <recommendedName>
        <fullName evidence="4">OmpA-like domain-containing protein</fullName>
    </recommendedName>
</protein>
<name>A0A1N7SHS7_9BURK</name>
<keyword evidence="1" id="KW-0732">Signal</keyword>
<proteinExistence type="predicted"/>
<evidence type="ECO:0008006" key="4">
    <source>
        <dbReference type="Google" id="ProtNLM"/>
    </source>
</evidence>
<keyword evidence="3" id="KW-1185">Reference proteome</keyword>
<reference evidence="2" key="1">
    <citation type="submission" date="2016-12" db="EMBL/GenBank/DDBJ databases">
        <authorList>
            <person name="Moulin L."/>
        </authorList>
    </citation>
    <scope>NUCLEOTIDE SEQUENCE [LARGE SCALE GENOMIC DNA]</scope>
    <source>
        <strain evidence="2">STM 7183</strain>
    </source>
</reference>
<organism evidence="2 3">
    <name type="scientific">Paraburkholderia piptadeniae</name>
    <dbReference type="NCBI Taxonomy" id="1701573"/>
    <lineage>
        <taxon>Bacteria</taxon>
        <taxon>Pseudomonadati</taxon>
        <taxon>Pseudomonadota</taxon>
        <taxon>Betaproteobacteria</taxon>
        <taxon>Burkholderiales</taxon>
        <taxon>Burkholderiaceae</taxon>
        <taxon>Paraburkholderia</taxon>
    </lineage>
</organism>
<sequence>MSKRRNFLSSVVAVALAISGCLYGSASACTIGEEAQAHLPFNTTTLSNVDRLAIADIVIEAKRWPDVQIQAVVIAGAYIGERNVDRLKEARAENVKAYLQQLGIKSENILIDKKTFTDEMVVKRPDGTFCIRQVVVELTPICKGSCAWLCDDPRVTPHSRAIK</sequence>
<gene>
    <name evidence="2" type="ORF">BN2476_530060</name>
</gene>
<evidence type="ECO:0000313" key="2">
    <source>
        <dbReference type="EMBL" id="SIT46937.1"/>
    </source>
</evidence>
<dbReference type="AlphaFoldDB" id="A0A1N7SHS7"/>
<accession>A0A1N7SHS7</accession>
<dbReference type="Proteomes" id="UP000195569">
    <property type="component" value="Unassembled WGS sequence"/>
</dbReference>
<feature type="signal peptide" evidence="1">
    <location>
        <begin position="1"/>
        <end position="28"/>
    </location>
</feature>
<dbReference type="OrthoDB" id="9020570at2"/>
<feature type="chain" id="PRO_5012049142" description="OmpA-like domain-containing protein" evidence="1">
    <location>
        <begin position="29"/>
        <end position="163"/>
    </location>
</feature>
<dbReference type="RefSeq" id="WP_087737338.1">
    <property type="nucleotide sequence ID" value="NZ_CYGY02000053.1"/>
</dbReference>
<evidence type="ECO:0000313" key="3">
    <source>
        <dbReference type="Proteomes" id="UP000195569"/>
    </source>
</evidence>
<comment type="caution">
    <text evidence="2">The sequence shown here is derived from an EMBL/GenBank/DDBJ whole genome shotgun (WGS) entry which is preliminary data.</text>
</comment>